<evidence type="ECO:0000256" key="3">
    <source>
        <dbReference type="SAM" id="SignalP"/>
    </source>
</evidence>
<evidence type="ECO:0000313" key="6">
    <source>
        <dbReference type="Proteomes" id="UP000640052"/>
    </source>
</evidence>
<keyword evidence="2" id="KW-0472">Membrane</keyword>
<feature type="signal peptide" evidence="3">
    <location>
        <begin position="1"/>
        <end position="24"/>
    </location>
</feature>
<dbReference type="Pfam" id="PF14344">
    <property type="entry name" value="DUF4397"/>
    <property type="match status" value="1"/>
</dbReference>
<keyword evidence="3" id="KW-0732">Signal</keyword>
<evidence type="ECO:0000256" key="2">
    <source>
        <dbReference type="SAM" id="Phobius"/>
    </source>
</evidence>
<accession>A0A919Q7E8</accession>
<keyword evidence="2" id="KW-0812">Transmembrane</keyword>
<dbReference type="InterPro" id="IPR025510">
    <property type="entry name" value="DUF4397"/>
</dbReference>
<feature type="transmembrane region" description="Helical" evidence="2">
    <location>
        <begin position="271"/>
        <end position="291"/>
    </location>
</feature>
<comment type="caution">
    <text evidence="5">The sequence shown here is derived from an EMBL/GenBank/DDBJ whole genome shotgun (WGS) entry which is preliminary data.</text>
</comment>
<reference evidence="5" key="1">
    <citation type="submission" date="2021-01" db="EMBL/GenBank/DDBJ databases">
        <title>Whole genome shotgun sequence of Acrocarpospora phusangensis NBRC 108782.</title>
        <authorList>
            <person name="Komaki H."/>
            <person name="Tamura T."/>
        </authorList>
    </citation>
    <scope>NUCLEOTIDE SEQUENCE</scope>
    <source>
        <strain evidence="5">NBRC 108782</strain>
    </source>
</reference>
<name>A0A919Q7E8_9ACTN</name>
<dbReference type="AlphaFoldDB" id="A0A919Q7E8"/>
<evidence type="ECO:0000313" key="5">
    <source>
        <dbReference type="EMBL" id="GIH23819.1"/>
    </source>
</evidence>
<dbReference type="EMBL" id="BOOA01000013">
    <property type="protein sequence ID" value="GIH23819.1"/>
    <property type="molecule type" value="Genomic_DNA"/>
</dbReference>
<protein>
    <recommendedName>
        <fullName evidence="4">DUF4397 domain-containing protein</fullName>
    </recommendedName>
</protein>
<keyword evidence="2" id="KW-1133">Transmembrane helix</keyword>
<evidence type="ECO:0000259" key="4">
    <source>
        <dbReference type="Pfam" id="PF14344"/>
    </source>
</evidence>
<dbReference type="Proteomes" id="UP000640052">
    <property type="component" value="Unassembled WGS sequence"/>
</dbReference>
<proteinExistence type="predicted"/>
<feature type="region of interest" description="Disordered" evidence="1">
    <location>
        <begin position="242"/>
        <end position="262"/>
    </location>
</feature>
<feature type="domain" description="DUF4397" evidence="4">
    <location>
        <begin position="30"/>
        <end position="150"/>
    </location>
</feature>
<sequence length="297" mass="29502">MTSRITLLFAFFVALAGLAVPASAASAVGHVRLAHLSPDTPAVDVYLYPFGGDAPKLVLKAVPYGGVSPYQNLGAGQYTVAMRPAGAGAGTPPVLSANVRVAGGNAYTVAGLGPYQSIRLQVLPDSMELPAGKAGLRVIAASLKERTLKVTAGGAVFEESLKFADTPDYRPVDAAATQKITVAAGEASASADVALAPGSTNTVVVLDGEGGLDLLSLRDAAAPGVTPKGAVDTGLGGLASGDQADSLTSGDKADSLASGNRSGGLTASGPGLAAAVASVLAGITLTLSVVLRRRRVR</sequence>
<evidence type="ECO:0000256" key="1">
    <source>
        <dbReference type="SAM" id="MobiDB-lite"/>
    </source>
</evidence>
<keyword evidence="6" id="KW-1185">Reference proteome</keyword>
<feature type="chain" id="PRO_5037885522" description="DUF4397 domain-containing protein" evidence="3">
    <location>
        <begin position="25"/>
        <end position="297"/>
    </location>
</feature>
<gene>
    <name evidence="5" type="ORF">Aph01nite_21290</name>
</gene>
<organism evidence="5 6">
    <name type="scientific">Acrocarpospora phusangensis</name>
    <dbReference type="NCBI Taxonomy" id="1070424"/>
    <lineage>
        <taxon>Bacteria</taxon>
        <taxon>Bacillati</taxon>
        <taxon>Actinomycetota</taxon>
        <taxon>Actinomycetes</taxon>
        <taxon>Streptosporangiales</taxon>
        <taxon>Streptosporangiaceae</taxon>
        <taxon>Acrocarpospora</taxon>
    </lineage>
</organism>